<dbReference type="EMBL" id="JAPQKO010000001">
    <property type="protein sequence ID" value="KAJ5183377.1"/>
    <property type="molecule type" value="Genomic_DNA"/>
</dbReference>
<gene>
    <name evidence="2" type="ORF">N7492_000993</name>
</gene>
<dbReference type="InterPro" id="IPR004045">
    <property type="entry name" value="Glutathione_S-Trfase_N"/>
</dbReference>
<evidence type="ECO:0000313" key="3">
    <source>
        <dbReference type="Proteomes" id="UP001146351"/>
    </source>
</evidence>
<dbReference type="Gene3D" id="1.20.1050.10">
    <property type="match status" value="1"/>
</dbReference>
<dbReference type="InterPro" id="IPR036249">
    <property type="entry name" value="Thioredoxin-like_sf"/>
</dbReference>
<protein>
    <recommendedName>
        <fullName evidence="1">GST N-terminal domain-containing protein</fullName>
    </recommendedName>
</protein>
<proteinExistence type="predicted"/>
<dbReference type="CDD" id="cd03038">
    <property type="entry name" value="GST_N_etherase_LigE"/>
    <property type="match status" value="1"/>
</dbReference>
<evidence type="ECO:0000313" key="2">
    <source>
        <dbReference type="EMBL" id="KAJ5183377.1"/>
    </source>
</evidence>
<keyword evidence="3" id="KW-1185">Reference proteome</keyword>
<dbReference type="OrthoDB" id="4951845at2759"/>
<dbReference type="Proteomes" id="UP001146351">
    <property type="component" value="Unassembled WGS sequence"/>
</dbReference>
<evidence type="ECO:0000259" key="1">
    <source>
        <dbReference type="PROSITE" id="PS50404"/>
    </source>
</evidence>
<reference evidence="2" key="1">
    <citation type="submission" date="2022-11" db="EMBL/GenBank/DDBJ databases">
        <authorList>
            <person name="Petersen C."/>
        </authorList>
    </citation>
    <scope>NUCLEOTIDE SEQUENCE</scope>
    <source>
        <strain evidence="2">IBT 21917</strain>
    </source>
</reference>
<dbReference type="AlphaFoldDB" id="A0A9W9IST0"/>
<organism evidence="2 3">
    <name type="scientific">Penicillium capsulatum</name>
    <dbReference type="NCBI Taxonomy" id="69766"/>
    <lineage>
        <taxon>Eukaryota</taxon>
        <taxon>Fungi</taxon>
        <taxon>Dikarya</taxon>
        <taxon>Ascomycota</taxon>
        <taxon>Pezizomycotina</taxon>
        <taxon>Eurotiomycetes</taxon>
        <taxon>Eurotiomycetidae</taxon>
        <taxon>Eurotiales</taxon>
        <taxon>Aspergillaceae</taxon>
        <taxon>Penicillium</taxon>
    </lineage>
</organism>
<sequence>MSSTASRPIDFYDIAMRPPAEENCCSPNPWKARMALNFKGVPYSTKWVPLPDVAKVRSSLKVPSVRKFADGSDFYTLPIMEDPATNSLVGDSFDIAVYLQKHYPDAGAGDLFPPQKIDYVFAPDGPIAVPLSDTREGDQEYARFNVNVDAAFSSHVQLTVQTFPFDPATAEISKAEMVRRAGIPGVTRWEDLAVSGEAREKTKISFRNTLGDLAKLFLKDPSGPFILGTRATYADLIVGGWLRMMRAALPASEFEEIKSWHNGTFGKLHDALEVYAQVK</sequence>
<dbReference type="Pfam" id="PF22041">
    <property type="entry name" value="GST_C_7"/>
    <property type="match status" value="1"/>
</dbReference>
<reference evidence="2" key="2">
    <citation type="journal article" date="2023" name="IMA Fungus">
        <title>Comparative genomic study of the Penicillium genus elucidates a diverse pangenome and 15 lateral gene transfer events.</title>
        <authorList>
            <person name="Petersen C."/>
            <person name="Sorensen T."/>
            <person name="Nielsen M.R."/>
            <person name="Sondergaard T.E."/>
            <person name="Sorensen J.L."/>
            <person name="Fitzpatrick D.A."/>
            <person name="Frisvad J.C."/>
            <person name="Nielsen K.L."/>
        </authorList>
    </citation>
    <scope>NUCLEOTIDE SEQUENCE</scope>
    <source>
        <strain evidence="2">IBT 21917</strain>
    </source>
</reference>
<feature type="domain" description="GST N-terminal" evidence="1">
    <location>
        <begin position="16"/>
        <end position="107"/>
    </location>
</feature>
<comment type="caution">
    <text evidence="2">The sequence shown here is derived from an EMBL/GenBank/DDBJ whole genome shotgun (WGS) entry which is preliminary data.</text>
</comment>
<dbReference type="InterPro" id="IPR054416">
    <property type="entry name" value="GST_UstS-like_C"/>
</dbReference>
<dbReference type="PROSITE" id="PS50404">
    <property type="entry name" value="GST_NTER"/>
    <property type="match status" value="1"/>
</dbReference>
<accession>A0A9W9IST0</accession>
<dbReference type="SUPFAM" id="SSF52833">
    <property type="entry name" value="Thioredoxin-like"/>
    <property type="match status" value="1"/>
</dbReference>
<dbReference type="SUPFAM" id="SSF47616">
    <property type="entry name" value="GST C-terminal domain-like"/>
    <property type="match status" value="1"/>
</dbReference>
<dbReference type="Gene3D" id="3.40.30.10">
    <property type="entry name" value="Glutaredoxin"/>
    <property type="match status" value="1"/>
</dbReference>
<dbReference type="Pfam" id="PF13409">
    <property type="entry name" value="GST_N_2"/>
    <property type="match status" value="1"/>
</dbReference>
<name>A0A9W9IST0_9EURO</name>
<dbReference type="InterPro" id="IPR036282">
    <property type="entry name" value="Glutathione-S-Trfase_C_sf"/>
</dbReference>